<protein>
    <submittedName>
        <fullName evidence="8">Permease</fullName>
    </submittedName>
</protein>
<dbReference type="InterPro" id="IPR037185">
    <property type="entry name" value="EmrE-like"/>
</dbReference>
<organism evidence="8">
    <name type="scientific">human gut metagenome</name>
    <dbReference type="NCBI Taxonomy" id="408170"/>
    <lineage>
        <taxon>unclassified sequences</taxon>
        <taxon>metagenomes</taxon>
        <taxon>organismal metagenomes</taxon>
    </lineage>
</organism>
<reference evidence="8" key="1">
    <citation type="journal article" date="2013" name="Environ. Microbiol.">
        <title>Microbiota from the distal guts of lean and obese adolescents exhibit partial functional redundancy besides clear differences in community structure.</title>
        <authorList>
            <person name="Ferrer M."/>
            <person name="Ruiz A."/>
            <person name="Lanza F."/>
            <person name="Haange S.B."/>
            <person name="Oberbach A."/>
            <person name="Till H."/>
            <person name="Bargiela R."/>
            <person name="Campoy C."/>
            <person name="Segura M.T."/>
            <person name="Richter M."/>
            <person name="von Bergen M."/>
            <person name="Seifert J."/>
            <person name="Suarez A."/>
        </authorList>
    </citation>
    <scope>NUCLEOTIDE SEQUENCE</scope>
</reference>
<sequence>IIQPWHLRLDALGVVYVLLATLLFALYGVCGKRQCARFGGIVVTCFGFLFGAAEMIAIAGLTHIPALSAGLTAAGLDTFASIPFFTGYTLTNLPIVLFIYVGVTGIGFTCYFLSMEVTSAQTTSLVFFFKPALAPLLAFLVLHEAIPGNMLAGIACILCGSLVSILPGLLAQRRAAALP</sequence>
<keyword evidence="3 6" id="KW-0812">Transmembrane</keyword>
<keyword evidence="2" id="KW-1003">Cell membrane</keyword>
<evidence type="ECO:0000256" key="2">
    <source>
        <dbReference type="ARBA" id="ARBA00022475"/>
    </source>
</evidence>
<feature type="transmembrane region" description="Helical" evidence="6">
    <location>
        <begin position="41"/>
        <end position="61"/>
    </location>
</feature>
<accession>K1UAJ9</accession>
<comment type="caution">
    <text evidence="8">The sequence shown here is derived from an EMBL/GenBank/DDBJ whole genome shotgun (WGS) entry which is preliminary data.</text>
</comment>
<dbReference type="SUPFAM" id="SSF103481">
    <property type="entry name" value="Multidrug resistance efflux transporter EmrE"/>
    <property type="match status" value="1"/>
</dbReference>
<comment type="subcellular location">
    <subcellularLocation>
        <location evidence="1">Cell membrane</location>
        <topology evidence="1">Multi-pass membrane protein</topology>
    </subcellularLocation>
</comment>
<dbReference type="EMBL" id="AJWZ01000380">
    <property type="protein sequence ID" value="EKC77039.1"/>
    <property type="molecule type" value="Genomic_DNA"/>
</dbReference>
<dbReference type="GO" id="GO:0005886">
    <property type="term" value="C:plasma membrane"/>
    <property type="evidence" value="ECO:0007669"/>
    <property type="project" value="UniProtKB-SubCell"/>
</dbReference>
<dbReference type="InterPro" id="IPR000620">
    <property type="entry name" value="EamA_dom"/>
</dbReference>
<evidence type="ECO:0000256" key="5">
    <source>
        <dbReference type="ARBA" id="ARBA00023136"/>
    </source>
</evidence>
<dbReference type="PANTHER" id="PTHR42920">
    <property type="entry name" value="OS03G0707200 PROTEIN-RELATED"/>
    <property type="match status" value="1"/>
</dbReference>
<feature type="transmembrane region" description="Helical" evidence="6">
    <location>
        <begin position="125"/>
        <end position="143"/>
    </location>
</feature>
<dbReference type="Pfam" id="PF00892">
    <property type="entry name" value="EamA"/>
    <property type="match status" value="1"/>
</dbReference>
<name>K1UAJ9_9ZZZZ</name>
<evidence type="ECO:0000256" key="4">
    <source>
        <dbReference type="ARBA" id="ARBA00022989"/>
    </source>
</evidence>
<dbReference type="InterPro" id="IPR051258">
    <property type="entry name" value="Diverse_Substrate_Transporter"/>
</dbReference>
<evidence type="ECO:0000256" key="6">
    <source>
        <dbReference type="SAM" id="Phobius"/>
    </source>
</evidence>
<feature type="transmembrane region" description="Helical" evidence="6">
    <location>
        <begin position="12"/>
        <end position="29"/>
    </location>
</feature>
<feature type="transmembrane region" description="Helical" evidence="6">
    <location>
        <begin position="149"/>
        <end position="171"/>
    </location>
</feature>
<keyword evidence="5 6" id="KW-0472">Membrane</keyword>
<feature type="domain" description="EamA" evidence="7">
    <location>
        <begin position="12"/>
        <end position="164"/>
    </location>
</feature>
<feature type="non-terminal residue" evidence="8">
    <location>
        <position position="179"/>
    </location>
</feature>
<evidence type="ECO:0000313" key="8">
    <source>
        <dbReference type="EMBL" id="EKC77039.1"/>
    </source>
</evidence>
<feature type="non-terminal residue" evidence="8">
    <location>
        <position position="1"/>
    </location>
</feature>
<keyword evidence="4 6" id="KW-1133">Transmembrane helix</keyword>
<dbReference type="AlphaFoldDB" id="K1UAJ9"/>
<evidence type="ECO:0000259" key="7">
    <source>
        <dbReference type="Pfam" id="PF00892"/>
    </source>
</evidence>
<feature type="transmembrane region" description="Helical" evidence="6">
    <location>
        <begin position="93"/>
        <end position="113"/>
    </location>
</feature>
<evidence type="ECO:0000256" key="3">
    <source>
        <dbReference type="ARBA" id="ARBA00022692"/>
    </source>
</evidence>
<gene>
    <name evidence="8" type="ORF">OBE_00552</name>
</gene>
<dbReference type="PANTHER" id="PTHR42920:SF5">
    <property type="entry name" value="EAMA DOMAIN-CONTAINING PROTEIN"/>
    <property type="match status" value="1"/>
</dbReference>
<proteinExistence type="predicted"/>
<evidence type="ECO:0000256" key="1">
    <source>
        <dbReference type="ARBA" id="ARBA00004651"/>
    </source>
</evidence>